<dbReference type="EC" id="3.1.-.-" evidence="1"/>
<feature type="domain" description="PD-(D/E)XK endonuclease-like" evidence="3">
    <location>
        <begin position="240"/>
        <end position="376"/>
    </location>
</feature>
<sequence>MLRRISRIGYNTSIQKEFIRQKIVSPASLLNPADKLKLYNKENKELFGPLLETNKQKKSRLKKEAKNSTHQNRAKVQSDSVEKFCHSAARSLFSSVSSLIAPVYNSSVFPIINKNKMYQNTRNLLNATGVVYNIAVRSIKTSSVANATKSFPAEPGFASEDKILQIRQHQNDYTKQFPSVTLILNKTMTEESRKALEKWKKERIEEMGLEEFNRYNEAQMAVGTKFHSTLKNYFTQPQTQLRIEKDVEGVWVSVAEVLKHISSPKAIESNVVHPVLKYRGVFDAIADYEDKPTLIEWKKSDKPRKSIALTYDNPVQLAAYFGAVCNDLNYKHLNVRDALLVIAYTDGSKADFYHLHTDKLREHWAQWLIRLEEYMKKFNNESEKQLKGGKRLFETEIGNL</sequence>
<evidence type="ECO:0000313" key="5">
    <source>
        <dbReference type="Proteomes" id="UP000663880"/>
    </source>
</evidence>
<keyword evidence="5" id="KW-1185">Reference proteome</keyword>
<organism evidence="4 5">
    <name type="scientific">Pieris macdunnoughi</name>
    <dbReference type="NCBI Taxonomy" id="345717"/>
    <lineage>
        <taxon>Eukaryota</taxon>
        <taxon>Metazoa</taxon>
        <taxon>Ecdysozoa</taxon>
        <taxon>Arthropoda</taxon>
        <taxon>Hexapoda</taxon>
        <taxon>Insecta</taxon>
        <taxon>Pterygota</taxon>
        <taxon>Neoptera</taxon>
        <taxon>Endopterygota</taxon>
        <taxon>Lepidoptera</taxon>
        <taxon>Glossata</taxon>
        <taxon>Ditrysia</taxon>
        <taxon>Papilionoidea</taxon>
        <taxon>Pieridae</taxon>
        <taxon>Pierinae</taxon>
        <taxon>Pieris</taxon>
    </lineage>
</organism>
<dbReference type="HAMAP" id="MF_03030">
    <property type="entry name" value="MGME1"/>
    <property type="match status" value="1"/>
</dbReference>
<keyword evidence="1" id="KW-0496">Mitochondrion</keyword>
<comment type="caution">
    <text evidence="4">The sequence shown here is derived from an EMBL/GenBank/DDBJ whole genome shotgun (WGS) entry which is preliminary data.</text>
</comment>
<proteinExistence type="inferred from homology"/>
<gene>
    <name evidence="4" type="ORF">PMACD_LOCUS5310</name>
</gene>
<feature type="active site" evidence="1">
    <location>
        <position position="298"/>
    </location>
</feature>
<dbReference type="PANTHER" id="PTHR31340:SF3">
    <property type="entry name" value="MITOCHONDRIAL GENOME MAINTENANCE EXONUCLEASE 1"/>
    <property type="match status" value="1"/>
</dbReference>
<dbReference type="GO" id="GO:0008297">
    <property type="term" value="F:single-stranded DNA exodeoxyribonuclease activity"/>
    <property type="evidence" value="ECO:0007669"/>
    <property type="project" value="UniProtKB-UniRule"/>
</dbReference>
<comment type="similarity">
    <text evidence="1">Belongs to the MGME1 family.</text>
</comment>
<feature type="compositionally biased region" description="Polar residues" evidence="2">
    <location>
        <begin position="68"/>
        <end position="77"/>
    </location>
</feature>
<keyword evidence="1" id="KW-0269">Exonuclease</keyword>
<keyword evidence="1" id="KW-0540">Nuclease</keyword>
<evidence type="ECO:0000313" key="4">
    <source>
        <dbReference type="EMBL" id="CAF4831137.1"/>
    </source>
</evidence>
<evidence type="ECO:0000256" key="1">
    <source>
        <dbReference type="HAMAP-Rule" id="MF_03030"/>
    </source>
</evidence>
<dbReference type="GO" id="GO:0043504">
    <property type="term" value="P:mitochondrial DNA repair"/>
    <property type="evidence" value="ECO:0007669"/>
    <property type="project" value="UniProtKB-UniRule"/>
</dbReference>
<feature type="active site" evidence="1">
    <location>
        <position position="283"/>
    </location>
</feature>
<dbReference type="InterPro" id="IPR038726">
    <property type="entry name" value="PDDEXK_AddAB-type"/>
</dbReference>
<dbReference type="Pfam" id="PF12705">
    <property type="entry name" value="PDDEXK_1"/>
    <property type="match status" value="1"/>
</dbReference>
<dbReference type="Proteomes" id="UP000663880">
    <property type="component" value="Unassembled WGS sequence"/>
</dbReference>
<evidence type="ECO:0000259" key="3">
    <source>
        <dbReference type="Pfam" id="PF12705"/>
    </source>
</evidence>
<keyword evidence="1" id="KW-0378">Hydrolase</keyword>
<feature type="active site" evidence="1">
    <location>
        <position position="296"/>
    </location>
</feature>
<dbReference type="OrthoDB" id="5777131at2759"/>
<comment type="function">
    <text evidence="1">Metal-dependent single-stranded DNA (ssDNA) exonuclease involved in mitochondrial genome maintenance.</text>
</comment>
<accession>A0A821QWU6</accession>
<name>A0A821QWU6_9NEOP</name>
<dbReference type="EMBL" id="CAJOBZ010000010">
    <property type="protein sequence ID" value="CAF4831137.1"/>
    <property type="molecule type" value="Genomic_DNA"/>
</dbReference>
<dbReference type="PANTHER" id="PTHR31340">
    <property type="entry name" value="MITOCHONDRIAL GENOME MAINTENANCE EXONUCLEASE 1"/>
    <property type="match status" value="1"/>
</dbReference>
<dbReference type="GO" id="GO:0006264">
    <property type="term" value="P:mitochondrial DNA replication"/>
    <property type="evidence" value="ECO:0007669"/>
    <property type="project" value="TreeGrafter"/>
</dbReference>
<comment type="subcellular location">
    <subcellularLocation>
        <location evidence="1">Mitochondrion</location>
    </subcellularLocation>
</comment>
<dbReference type="GO" id="GO:0005739">
    <property type="term" value="C:mitochondrion"/>
    <property type="evidence" value="ECO:0007669"/>
    <property type="project" value="UniProtKB-SubCell"/>
</dbReference>
<reference evidence="4" key="1">
    <citation type="submission" date="2021-02" db="EMBL/GenBank/DDBJ databases">
        <authorList>
            <person name="Steward A R."/>
        </authorList>
    </citation>
    <scope>NUCLEOTIDE SEQUENCE</scope>
</reference>
<evidence type="ECO:0000256" key="2">
    <source>
        <dbReference type="SAM" id="MobiDB-lite"/>
    </source>
</evidence>
<feature type="region of interest" description="Disordered" evidence="2">
    <location>
        <begin position="57"/>
        <end position="77"/>
    </location>
</feature>
<protein>
    <recommendedName>
        <fullName evidence="1">Mitochondrial genome maintenance exonuclease 1</fullName>
        <ecNumber evidence="1">3.1.-.-</ecNumber>
    </recommendedName>
</protein>
<dbReference type="AlphaFoldDB" id="A0A821QWU6"/>